<sequence length="168" mass="18259">MKRFKKVLALVLAGVLALAMLTACDGTTDPDKVIPDIDTANVVDTVNHMAADSKEGLGQVYYSAKYSEITKELLNNWLENREKSVTYAEEYQKIVAKMGGNAKIVVGLTDKNVIPGLTSGNPAVKSSAKYDVLFKDTSAYNLADRIGVAFVKTENGTVYQLVCLFDVN</sequence>
<keyword evidence="1" id="KW-0732">Signal</keyword>
<protein>
    <submittedName>
        <fullName evidence="2">Uncharacterized protein</fullName>
    </submittedName>
</protein>
<reference evidence="2 3" key="1">
    <citation type="submission" date="2021-10" db="EMBL/GenBank/DDBJ databases">
        <title>Anaerobic single-cell dispensing facilitates the cultivation of human gut bacteria.</title>
        <authorList>
            <person name="Afrizal A."/>
        </authorList>
    </citation>
    <scope>NUCLEOTIDE SEQUENCE [LARGE SCALE GENOMIC DNA]</scope>
    <source>
        <strain evidence="2 3">CLA-AA-H223</strain>
    </source>
</reference>
<evidence type="ECO:0000313" key="2">
    <source>
        <dbReference type="EMBL" id="MCC2212892.1"/>
    </source>
</evidence>
<accession>A0ABS8FG06</accession>
<name>A0ABS8FG06_9FIRM</name>
<organism evidence="2 3">
    <name type="scientific">Faecalibacterium hominis</name>
    <name type="common">ex Afrizal et al. 2022</name>
    <dbReference type="NCBI Taxonomy" id="2881265"/>
    <lineage>
        <taxon>Bacteria</taxon>
        <taxon>Bacillati</taxon>
        <taxon>Bacillota</taxon>
        <taxon>Clostridia</taxon>
        <taxon>Eubacteriales</taxon>
        <taxon>Oscillospiraceae</taxon>
        <taxon>Faecalibacterium</taxon>
    </lineage>
</organism>
<feature type="chain" id="PRO_5047213560" evidence="1">
    <location>
        <begin position="24"/>
        <end position="168"/>
    </location>
</feature>
<comment type="caution">
    <text evidence="2">The sequence shown here is derived from an EMBL/GenBank/DDBJ whole genome shotgun (WGS) entry which is preliminary data.</text>
</comment>
<proteinExistence type="predicted"/>
<feature type="signal peptide" evidence="1">
    <location>
        <begin position="1"/>
        <end position="23"/>
    </location>
</feature>
<evidence type="ECO:0000313" key="3">
    <source>
        <dbReference type="Proteomes" id="UP001199236"/>
    </source>
</evidence>
<gene>
    <name evidence="2" type="ORF">LKD34_05205</name>
</gene>
<keyword evidence="3" id="KW-1185">Reference proteome</keyword>
<dbReference type="PROSITE" id="PS51257">
    <property type="entry name" value="PROKAR_LIPOPROTEIN"/>
    <property type="match status" value="1"/>
</dbReference>
<evidence type="ECO:0000256" key="1">
    <source>
        <dbReference type="SAM" id="SignalP"/>
    </source>
</evidence>
<dbReference type="Proteomes" id="UP001199236">
    <property type="component" value="Unassembled WGS sequence"/>
</dbReference>
<dbReference type="RefSeq" id="WP_227622399.1">
    <property type="nucleotide sequence ID" value="NZ_JAJEQO010000005.1"/>
</dbReference>
<dbReference type="EMBL" id="JAJEQO010000005">
    <property type="protein sequence ID" value="MCC2212892.1"/>
    <property type="molecule type" value="Genomic_DNA"/>
</dbReference>